<reference evidence="4 5" key="1">
    <citation type="submission" date="2016-10" db="EMBL/GenBank/DDBJ databases">
        <authorList>
            <person name="de Groot N.N."/>
        </authorList>
    </citation>
    <scope>NUCLEOTIDE SEQUENCE [LARGE SCALE GENOMIC DNA]</scope>
    <source>
        <strain evidence="4 5">ATCC BAA-466</strain>
    </source>
</reference>
<dbReference type="STRING" id="120956.SAMN05421791_101246"/>
<feature type="compositionally biased region" description="Polar residues" evidence="2">
    <location>
        <begin position="230"/>
        <end position="248"/>
    </location>
</feature>
<evidence type="ECO:0000259" key="3">
    <source>
        <dbReference type="PROSITE" id="PS50830"/>
    </source>
</evidence>
<name>A0A1G7PJ00_9LACT</name>
<dbReference type="Proteomes" id="UP000199708">
    <property type="component" value="Unassembled WGS sequence"/>
</dbReference>
<dbReference type="RefSeq" id="WP_210727851.1">
    <property type="nucleotide sequence ID" value="NZ_FNCK01000001.1"/>
</dbReference>
<dbReference type="Pfam" id="PF05901">
    <property type="entry name" value="Excalibur"/>
    <property type="match status" value="1"/>
</dbReference>
<feature type="region of interest" description="Disordered" evidence="2">
    <location>
        <begin position="228"/>
        <end position="255"/>
    </location>
</feature>
<keyword evidence="5" id="KW-1185">Reference proteome</keyword>
<dbReference type="InterPro" id="IPR035437">
    <property type="entry name" value="SNase_OB-fold_sf"/>
</dbReference>
<dbReference type="PROSITE" id="PS50830">
    <property type="entry name" value="TNASE_3"/>
    <property type="match status" value="1"/>
</dbReference>
<feature type="domain" description="TNase-like" evidence="3">
    <location>
        <begin position="53"/>
        <end position="188"/>
    </location>
</feature>
<accession>A0A1G7PJ00</accession>
<dbReference type="InterPro" id="IPR016071">
    <property type="entry name" value="Staphylococal_nuclease_OB-fold"/>
</dbReference>
<dbReference type="SMART" id="SM00318">
    <property type="entry name" value="SNc"/>
    <property type="match status" value="1"/>
</dbReference>
<evidence type="ECO:0000256" key="2">
    <source>
        <dbReference type="SAM" id="MobiDB-lite"/>
    </source>
</evidence>
<evidence type="ECO:0000256" key="1">
    <source>
        <dbReference type="SAM" id="Coils"/>
    </source>
</evidence>
<keyword evidence="1" id="KW-0175">Coiled coil</keyword>
<protein>
    <submittedName>
        <fullName evidence="4">Nuclease homologue</fullName>
    </submittedName>
</protein>
<dbReference type="SUPFAM" id="SSF50199">
    <property type="entry name" value="Staphylococcal nuclease"/>
    <property type="match status" value="1"/>
</dbReference>
<evidence type="ECO:0000313" key="4">
    <source>
        <dbReference type="EMBL" id="SDF85370.1"/>
    </source>
</evidence>
<evidence type="ECO:0000313" key="5">
    <source>
        <dbReference type="Proteomes" id="UP000199708"/>
    </source>
</evidence>
<feature type="compositionally biased region" description="Basic and acidic residues" evidence="2">
    <location>
        <begin position="306"/>
        <end position="317"/>
    </location>
</feature>
<dbReference type="Gene3D" id="2.40.50.90">
    <property type="match status" value="1"/>
</dbReference>
<organism evidence="4 5">
    <name type="scientific">Facklamia miroungae</name>
    <dbReference type="NCBI Taxonomy" id="120956"/>
    <lineage>
        <taxon>Bacteria</taxon>
        <taxon>Bacillati</taxon>
        <taxon>Bacillota</taxon>
        <taxon>Bacilli</taxon>
        <taxon>Lactobacillales</taxon>
        <taxon>Aerococcaceae</taxon>
        <taxon>Facklamia</taxon>
    </lineage>
</organism>
<dbReference type="InterPro" id="IPR008613">
    <property type="entry name" value="Excalibur_Ca-bd_domain"/>
</dbReference>
<dbReference type="EMBL" id="FNCK01000001">
    <property type="protein sequence ID" value="SDF85370.1"/>
    <property type="molecule type" value="Genomic_DNA"/>
</dbReference>
<feature type="region of interest" description="Disordered" evidence="2">
    <location>
        <begin position="296"/>
        <end position="317"/>
    </location>
</feature>
<sequence>MKKWLLAGTVGLLTSGLFFNTWVSAEVNEEKLGYVVFAEREDQSKFEEVDKYKVLSANTMKASLKSDKDKVMTFNLLHILSPEEEKDEEYAQEAKERLEDLMKAAGKVELELFEVEKEDRQDESVKKEDYVANLWLDGILVQEILLTEGYSVIQLDQTKEAETAKEYLDVLVQSQDYAAKNRYYVWENNSNQFLANAEFPEVIKNTQTGQVVVSQANNTQKANALFELPSKNNQSNPTQESNNSYNNQAEEVSAPVVSEEPVYNYTEPEPEPEPAPEQNVYYANCTIARQAGAAPVYRGQPGYGPHLDRDNDGIGCE</sequence>
<dbReference type="SMART" id="SM00894">
    <property type="entry name" value="Excalibur"/>
    <property type="match status" value="1"/>
</dbReference>
<dbReference type="AlphaFoldDB" id="A0A1G7PJ00"/>
<proteinExistence type="predicted"/>
<gene>
    <name evidence="4" type="ORF">SAMN05421791_101246</name>
</gene>
<feature type="coiled-coil region" evidence="1">
    <location>
        <begin position="84"/>
        <end position="118"/>
    </location>
</feature>